<dbReference type="RefSeq" id="WP_313831972.1">
    <property type="nucleotide sequence ID" value="NZ_JAQOUE010000001.1"/>
</dbReference>
<feature type="compositionally biased region" description="Gly residues" evidence="1">
    <location>
        <begin position="231"/>
        <end position="245"/>
    </location>
</feature>
<reference evidence="2 3" key="1">
    <citation type="journal article" date="2023" name="ISME J.">
        <title>Cultivation and genomic characterization of novel and ubiquitous marine nitrite-oxidizing bacteria from the Nitrospirales.</title>
        <authorList>
            <person name="Mueller A.J."/>
            <person name="Daebeler A."/>
            <person name="Herbold C.W."/>
            <person name="Kirkegaard R.H."/>
            <person name="Daims H."/>
        </authorList>
    </citation>
    <scope>NUCLEOTIDE SEQUENCE [LARGE SCALE GENOMIC DNA]</scope>
    <source>
        <strain evidence="2 3">EB</strain>
    </source>
</reference>
<dbReference type="Proteomes" id="UP001250932">
    <property type="component" value="Unassembled WGS sequence"/>
</dbReference>
<accession>A0ABU3K5G7</accession>
<evidence type="ECO:0000313" key="2">
    <source>
        <dbReference type="EMBL" id="MDT7041623.1"/>
    </source>
</evidence>
<feature type="compositionally biased region" description="Polar residues" evidence="1">
    <location>
        <begin position="283"/>
        <end position="301"/>
    </location>
</feature>
<feature type="region of interest" description="Disordered" evidence="1">
    <location>
        <begin position="222"/>
        <end position="309"/>
    </location>
</feature>
<feature type="compositionally biased region" description="Low complexity" evidence="1">
    <location>
        <begin position="273"/>
        <end position="282"/>
    </location>
</feature>
<organism evidence="2 3">
    <name type="scientific">Candidatus Nitronereus thalassa</name>
    <dbReference type="NCBI Taxonomy" id="3020898"/>
    <lineage>
        <taxon>Bacteria</taxon>
        <taxon>Pseudomonadati</taxon>
        <taxon>Nitrospirota</taxon>
        <taxon>Nitrospiria</taxon>
        <taxon>Nitrospirales</taxon>
        <taxon>Nitrospiraceae</taxon>
        <taxon>Candidatus Nitronereus</taxon>
    </lineage>
</organism>
<dbReference type="EMBL" id="JAQOUE010000001">
    <property type="protein sequence ID" value="MDT7041623.1"/>
    <property type="molecule type" value="Genomic_DNA"/>
</dbReference>
<keyword evidence="3" id="KW-1185">Reference proteome</keyword>
<gene>
    <name evidence="2" type="ORF">PPG34_04625</name>
</gene>
<evidence type="ECO:0000313" key="3">
    <source>
        <dbReference type="Proteomes" id="UP001250932"/>
    </source>
</evidence>
<name>A0ABU3K5G7_9BACT</name>
<proteinExistence type="predicted"/>
<sequence>MFRLIPIFFGLLLPLFLLLPNLSWAQVTVDFTPSVSANLGAPDGEEEIQRMINEGLQKMGRTNPAALALYNSRQTLRIICYGSYEADQLGVEKPEAELFTQSWGETHGDFNDDGTPKAGGTTHIVLDCDKLKQYRWYDTWEFMGVTQSNWDILVHEVLHATHRERRHPPDTLDMYEDWVTAFNQSIATLLRTTMRESEERGYFRMPDWWVEELKKALKEEFERQRAAQAQGGQGTGAVTPGGGGSTTPPSTNQPGQGGTPENQGSGSQGGSGSQESDSSSSGTNQRTSQSSTLQGTYQTKPGTALADSKAGLPTVYTGTWYDAFFSPESFLAESTPGETSKWNPGDQSPGFVGMGLGGGRLQDLQVTIEVRFITLKDSFFEKIGVDFDFDISDQNADQLGRAGQVNPVLDNSWSSGTKDLRYIGIGDSFFDRVGVDFDLNFEDEIGRVPTLTAEDQIGVSIEGQFYQGLEDFRYEAGVGYGYDVGLVDIPFVNFIGRQQIDLGAIVVNDNPSKIFGLNPGTSPWRIAEDTQGAGLDLKGWTHSSMPWGTTLGWQPAGNAGTLDAFTQEFGNVIQYEEANAGISGAPAPLNPDDWPQGPAMPAAHTKIKRAW</sequence>
<protein>
    <submittedName>
        <fullName evidence="2">Uncharacterized protein</fullName>
    </submittedName>
</protein>
<evidence type="ECO:0000256" key="1">
    <source>
        <dbReference type="SAM" id="MobiDB-lite"/>
    </source>
</evidence>
<comment type="caution">
    <text evidence="2">The sequence shown here is derived from an EMBL/GenBank/DDBJ whole genome shotgun (WGS) entry which is preliminary data.</text>
</comment>
<feature type="compositionally biased region" description="Low complexity" evidence="1">
    <location>
        <begin position="246"/>
        <end position="265"/>
    </location>
</feature>